<dbReference type="Proteomes" id="UP000028781">
    <property type="component" value="Chromosome"/>
</dbReference>
<dbReference type="RefSeq" id="WP_048202214.1">
    <property type="nucleotide sequence ID" value="NZ_CP009149.1"/>
</dbReference>
<dbReference type="AlphaFoldDB" id="A0A076LD38"/>
<evidence type="ECO:0000256" key="7">
    <source>
        <dbReference type="RuleBase" id="RU362048"/>
    </source>
</evidence>
<keyword evidence="5 7" id="KW-1133">Transmembrane helix</keyword>
<evidence type="ECO:0000256" key="6">
    <source>
        <dbReference type="ARBA" id="ARBA00023136"/>
    </source>
</evidence>
<feature type="transmembrane region" description="Helical" evidence="7">
    <location>
        <begin position="183"/>
        <end position="206"/>
    </location>
</feature>
<feature type="transmembrane region" description="Helical" evidence="7">
    <location>
        <begin position="6"/>
        <end position="27"/>
    </location>
</feature>
<comment type="subcellular location">
    <subcellularLocation>
        <location evidence="1 7">Cell membrane</location>
        <topology evidence="1 7">Multi-pass membrane protein</topology>
    </subcellularLocation>
</comment>
<dbReference type="GO" id="GO:0005886">
    <property type="term" value="C:plasma membrane"/>
    <property type="evidence" value="ECO:0007669"/>
    <property type="project" value="UniProtKB-SubCell"/>
</dbReference>
<dbReference type="OrthoDB" id="10856at2157"/>
<dbReference type="NCBIfam" id="TIGR00427">
    <property type="entry name" value="NAAT family transporter"/>
    <property type="match status" value="1"/>
</dbReference>
<comment type="similarity">
    <text evidence="2 7">Belongs to the UPF0056 (MarC) family.</text>
</comment>
<dbReference type="KEGG" id="mjh:JH146_1259"/>
<dbReference type="EMBL" id="CP009149">
    <property type="protein sequence ID" value="AIJ06101.1"/>
    <property type="molecule type" value="Genomic_DNA"/>
</dbReference>
<keyword evidence="3" id="KW-1003">Cell membrane</keyword>
<dbReference type="GeneID" id="24891878"/>
<feature type="transmembrane region" description="Helical" evidence="7">
    <location>
        <begin position="149"/>
        <end position="171"/>
    </location>
</feature>
<evidence type="ECO:0000256" key="2">
    <source>
        <dbReference type="ARBA" id="ARBA00009784"/>
    </source>
</evidence>
<dbReference type="Pfam" id="PF01914">
    <property type="entry name" value="MarC"/>
    <property type="match status" value="1"/>
</dbReference>
<dbReference type="PANTHER" id="PTHR33508:SF1">
    <property type="entry name" value="UPF0056 MEMBRANE PROTEIN YHCE"/>
    <property type="match status" value="1"/>
</dbReference>
<organism evidence="8 9">
    <name type="scientific">Methanocaldococcus bathoardescens</name>
    <dbReference type="NCBI Taxonomy" id="1301915"/>
    <lineage>
        <taxon>Archaea</taxon>
        <taxon>Methanobacteriati</taxon>
        <taxon>Methanobacteriota</taxon>
        <taxon>Methanomada group</taxon>
        <taxon>Methanococci</taxon>
        <taxon>Methanococcales</taxon>
        <taxon>Methanocaldococcaceae</taxon>
        <taxon>Methanocaldococcus</taxon>
    </lineage>
</organism>
<dbReference type="InterPro" id="IPR002771">
    <property type="entry name" value="Multi_antbiot-R_MarC"/>
</dbReference>
<accession>A0A076LD38</accession>
<name>A0A076LD38_9EURY</name>
<evidence type="ECO:0000256" key="1">
    <source>
        <dbReference type="ARBA" id="ARBA00004651"/>
    </source>
</evidence>
<dbReference type="HOGENOM" id="CLU_079909_1_0_2"/>
<protein>
    <recommendedName>
        <fullName evidence="7">UPF0056 membrane protein</fullName>
    </recommendedName>
</protein>
<proteinExistence type="inferred from homology"/>
<feature type="transmembrane region" description="Helical" evidence="7">
    <location>
        <begin position="47"/>
        <end position="68"/>
    </location>
</feature>
<evidence type="ECO:0000313" key="9">
    <source>
        <dbReference type="Proteomes" id="UP000028781"/>
    </source>
</evidence>
<keyword evidence="9" id="KW-1185">Reference proteome</keyword>
<gene>
    <name evidence="8" type="ORF">JH146_1259</name>
</gene>
<keyword evidence="6 7" id="KW-0472">Membrane</keyword>
<comment type="caution">
    <text evidence="7">Lacks conserved residue(s) required for the propagation of feature annotation.</text>
</comment>
<keyword evidence="4 7" id="KW-0812">Transmembrane</keyword>
<evidence type="ECO:0000256" key="3">
    <source>
        <dbReference type="ARBA" id="ARBA00022475"/>
    </source>
</evidence>
<evidence type="ECO:0000256" key="5">
    <source>
        <dbReference type="ARBA" id="ARBA00022989"/>
    </source>
</evidence>
<reference evidence="8 9" key="1">
    <citation type="journal article" date="2015" name="Int. J. Syst. Evol. Microbiol.">
        <title>M ethanocaldococcus bathoardescens sp. nov., a hyperthermophilic methanogen isolated from a volcanically active deep-sea hydrothermal vent.</title>
        <authorList>
            <person name="Stewart L.C."/>
            <person name="Jung J.H."/>
            <person name="Kim Y.T."/>
            <person name="Kwon S.W."/>
            <person name="Park C.S."/>
            <person name="Holden J.F."/>
        </authorList>
    </citation>
    <scope>NUCLEOTIDE SEQUENCE [LARGE SCALE GENOMIC DNA]</scope>
    <source>
        <strain evidence="8 9">JH146</strain>
    </source>
</reference>
<sequence length="212" mass="23474">MDIINFYLYGFVSLFITIDPIGLIPIVHSLTYPYPKEQRIRIIKKAIISSTTVLLLFALFGNYIFGYFGITIDAFRVAGGILLFKIAWDMLHAEIPKTKHKPDERLDIEDIDSIVYVPLSIPLISGPGAITTTMILISKAQSILDKGVVVLSILSAMLVSGIILSLTDFIIRRVNIYGINAFVRIMGLLLVAISVQIIFIGIVGLYNSISVQ</sequence>
<dbReference type="PANTHER" id="PTHR33508">
    <property type="entry name" value="UPF0056 MEMBRANE PROTEIN YHCE"/>
    <property type="match status" value="1"/>
</dbReference>
<evidence type="ECO:0000256" key="4">
    <source>
        <dbReference type="ARBA" id="ARBA00022692"/>
    </source>
</evidence>
<feature type="transmembrane region" description="Helical" evidence="7">
    <location>
        <begin position="114"/>
        <end position="137"/>
    </location>
</feature>
<evidence type="ECO:0000313" key="8">
    <source>
        <dbReference type="EMBL" id="AIJ06101.1"/>
    </source>
</evidence>